<evidence type="ECO:0000313" key="6">
    <source>
        <dbReference type="Proteomes" id="UP000461730"/>
    </source>
</evidence>
<evidence type="ECO:0000259" key="4">
    <source>
        <dbReference type="PROSITE" id="PS01124"/>
    </source>
</evidence>
<dbReference type="GO" id="GO:0043565">
    <property type="term" value="F:sequence-specific DNA binding"/>
    <property type="evidence" value="ECO:0007669"/>
    <property type="project" value="InterPro"/>
</dbReference>
<dbReference type="Pfam" id="PF02311">
    <property type="entry name" value="AraC_binding"/>
    <property type="match status" value="1"/>
</dbReference>
<sequence length="284" mass="33089">MEETIIPYELPNTENHSFFFVDVRISPEIEAKLHQHDAWELYYVIRGYGSRIAGDTVQPFSEGDVVLIPPNMLHRWEFVPGSADDNGVIHYLMVAFSHSLLLRCMEQFPELRNRMTDIKFPVDALKFGTESSRNFRKMLVQMNGMDELDRLCEMFRLLPAIFGSSDYVSVGKPIRIERDVRRMLQISTYVMCHYAHTISLDDIAAEVGMNRSAFCTYFKRSKGMTFSQFVSQYRLNTACEMLKHSQKQVSEICYIVGFNDLPHFIRVFTKAMGMPPLKYRKQFQ</sequence>
<dbReference type="AlphaFoldDB" id="A0A7K1U0C5"/>
<dbReference type="Pfam" id="PF12833">
    <property type="entry name" value="HTH_18"/>
    <property type="match status" value="1"/>
</dbReference>
<gene>
    <name evidence="5" type="ORF">GO493_06085</name>
</gene>
<dbReference type="SUPFAM" id="SSF46689">
    <property type="entry name" value="Homeodomain-like"/>
    <property type="match status" value="2"/>
</dbReference>
<dbReference type="InterPro" id="IPR014710">
    <property type="entry name" value="RmlC-like_jellyroll"/>
</dbReference>
<dbReference type="InterPro" id="IPR009057">
    <property type="entry name" value="Homeodomain-like_sf"/>
</dbReference>
<dbReference type="InterPro" id="IPR018062">
    <property type="entry name" value="HTH_AraC-typ_CS"/>
</dbReference>
<proteinExistence type="predicted"/>
<evidence type="ECO:0000256" key="1">
    <source>
        <dbReference type="ARBA" id="ARBA00023015"/>
    </source>
</evidence>
<dbReference type="PROSITE" id="PS01124">
    <property type="entry name" value="HTH_ARAC_FAMILY_2"/>
    <property type="match status" value="1"/>
</dbReference>
<dbReference type="InterPro" id="IPR003313">
    <property type="entry name" value="AraC-bd"/>
</dbReference>
<name>A0A7K1U0C5_9BACT</name>
<evidence type="ECO:0000256" key="2">
    <source>
        <dbReference type="ARBA" id="ARBA00023125"/>
    </source>
</evidence>
<dbReference type="Gene3D" id="1.10.10.60">
    <property type="entry name" value="Homeodomain-like"/>
    <property type="match status" value="2"/>
</dbReference>
<dbReference type="InterPro" id="IPR011051">
    <property type="entry name" value="RmlC_Cupin_sf"/>
</dbReference>
<dbReference type="Proteomes" id="UP000461730">
    <property type="component" value="Unassembled WGS sequence"/>
</dbReference>
<feature type="domain" description="HTH araC/xylS-type" evidence="4">
    <location>
        <begin position="184"/>
        <end position="282"/>
    </location>
</feature>
<dbReference type="InterPro" id="IPR018060">
    <property type="entry name" value="HTH_AraC"/>
</dbReference>
<accession>A0A7K1U0C5</accession>
<evidence type="ECO:0000256" key="3">
    <source>
        <dbReference type="ARBA" id="ARBA00023163"/>
    </source>
</evidence>
<dbReference type="PANTHER" id="PTHR43280:SF2">
    <property type="entry name" value="HTH-TYPE TRANSCRIPTIONAL REGULATOR EXSA"/>
    <property type="match status" value="1"/>
</dbReference>
<keyword evidence="3" id="KW-0804">Transcription</keyword>
<dbReference type="Gene3D" id="2.60.120.10">
    <property type="entry name" value="Jelly Rolls"/>
    <property type="match status" value="1"/>
</dbReference>
<keyword evidence="6" id="KW-1185">Reference proteome</keyword>
<dbReference type="SMART" id="SM00342">
    <property type="entry name" value="HTH_ARAC"/>
    <property type="match status" value="1"/>
</dbReference>
<dbReference type="PROSITE" id="PS00041">
    <property type="entry name" value="HTH_ARAC_FAMILY_1"/>
    <property type="match status" value="1"/>
</dbReference>
<dbReference type="GO" id="GO:0003700">
    <property type="term" value="F:DNA-binding transcription factor activity"/>
    <property type="evidence" value="ECO:0007669"/>
    <property type="project" value="InterPro"/>
</dbReference>
<dbReference type="SUPFAM" id="SSF51182">
    <property type="entry name" value="RmlC-like cupins"/>
    <property type="match status" value="1"/>
</dbReference>
<keyword evidence="2" id="KW-0238">DNA-binding</keyword>
<reference evidence="5 6" key="1">
    <citation type="submission" date="2019-12" db="EMBL/GenBank/DDBJ databases">
        <title>Chitinophaga sp. strain ysch24 (GDMCC 1.1355), whole genome shotgun sequence.</title>
        <authorList>
            <person name="Zhang X."/>
        </authorList>
    </citation>
    <scope>NUCLEOTIDE SEQUENCE [LARGE SCALE GENOMIC DNA]</scope>
    <source>
        <strain evidence="6">ysch24</strain>
    </source>
</reference>
<evidence type="ECO:0000313" key="5">
    <source>
        <dbReference type="EMBL" id="MVT07824.1"/>
    </source>
</evidence>
<protein>
    <submittedName>
        <fullName evidence="5">Helix-turn-helix domain-containing protein</fullName>
    </submittedName>
</protein>
<dbReference type="RefSeq" id="WP_157305249.1">
    <property type="nucleotide sequence ID" value="NZ_WRXN01000002.1"/>
</dbReference>
<dbReference type="EMBL" id="WRXN01000002">
    <property type="protein sequence ID" value="MVT07824.1"/>
    <property type="molecule type" value="Genomic_DNA"/>
</dbReference>
<comment type="caution">
    <text evidence="5">The sequence shown here is derived from an EMBL/GenBank/DDBJ whole genome shotgun (WGS) entry which is preliminary data.</text>
</comment>
<keyword evidence="1" id="KW-0805">Transcription regulation</keyword>
<organism evidence="5 6">
    <name type="scientific">Chitinophaga tropicalis</name>
    <dbReference type="NCBI Taxonomy" id="2683588"/>
    <lineage>
        <taxon>Bacteria</taxon>
        <taxon>Pseudomonadati</taxon>
        <taxon>Bacteroidota</taxon>
        <taxon>Chitinophagia</taxon>
        <taxon>Chitinophagales</taxon>
        <taxon>Chitinophagaceae</taxon>
        <taxon>Chitinophaga</taxon>
    </lineage>
</organism>
<dbReference type="PANTHER" id="PTHR43280">
    <property type="entry name" value="ARAC-FAMILY TRANSCRIPTIONAL REGULATOR"/>
    <property type="match status" value="1"/>
</dbReference>